<gene>
    <name evidence="3" type="ordered locus">PTH_2496</name>
</gene>
<reference evidence="4" key="1">
    <citation type="journal article" date="2008" name="Genome Res.">
        <title>The genome of Pelotomaculum thermopropionicum reveals niche-associated evolution in anaerobic microbiota.</title>
        <authorList>
            <person name="Kosaka T."/>
            <person name="Kato S."/>
            <person name="Shimoyama T."/>
            <person name="Ishii S."/>
            <person name="Abe T."/>
            <person name="Watanabe K."/>
        </authorList>
    </citation>
    <scope>NUCLEOTIDE SEQUENCE [LARGE SCALE GENOMIC DNA]</scope>
    <source>
        <strain evidence="4">DSM 13744 / JCM 10971 / SI</strain>
    </source>
</reference>
<dbReference type="InterPro" id="IPR013783">
    <property type="entry name" value="Ig-like_fold"/>
</dbReference>
<keyword evidence="1" id="KW-0732">Signal</keyword>
<dbReference type="Gene3D" id="3.30.457.10">
    <property type="entry name" value="Copper amine oxidase-like, N-terminal domain"/>
    <property type="match status" value="2"/>
</dbReference>
<name>A5CZA8_PELTS</name>
<dbReference type="KEGG" id="pth:PTH_2496"/>
<dbReference type="HOGENOM" id="CLU_860107_0_0_9"/>
<dbReference type="Gene3D" id="2.60.40.10">
    <property type="entry name" value="Immunoglobulins"/>
    <property type="match status" value="1"/>
</dbReference>
<protein>
    <submittedName>
        <fullName evidence="3">Hypothetical membrane protein</fullName>
    </submittedName>
</protein>
<keyword evidence="4" id="KW-1185">Reference proteome</keyword>
<feature type="domain" description="Copper amine oxidase-like N-terminal" evidence="2">
    <location>
        <begin position="28"/>
        <end position="72"/>
    </location>
</feature>
<dbReference type="InterPro" id="IPR012854">
    <property type="entry name" value="Cu_amine_oxidase-like_N"/>
</dbReference>
<dbReference type="AlphaFoldDB" id="A5CZA8"/>
<dbReference type="eggNOG" id="COG2340">
    <property type="taxonomic scope" value="Bacteria"/>
</dbReference>
<evidence type="ECO:0000313" key="3">
    <source>
        <dbReference type="EMBL" id="BAF60677.1"/>
    </source>
</evidence>
<dbReference type="Proteomes" id="UP000006556">
    <property type="component" value="Chromosome"/>
</dbReference>
<evidence type="ECO:0000313" key="4">
    <source>
        <dbReference type="Proteomes" id="UP000006556"/>
    </source>
</evidence>
<accession>A5CZA8</accession>
<dbReference type="STRING" id="370438.PTH_2496"/>
<dbReference type="Pfam" id="PF07833">
    <property type="entry name" value="Cu_amine_oxidN1"/>
    <property type="match status" value="2"/>
</dbReference>
<proteinExistence type="predicted"/>
<feature type="domain" description="Copper amine oxidase-like N-terminal" evidence="2">
    <location>
        <begin position="133"/>
        <end position="175"/>
    </location>
</feature>
<dbReference type="InterPro" id="IPR036582">
    <property type="entry name" value="Mao_N_sf"/>
</dbReference>
<feature type="chain" id="PRO_5002679093" evidence="1">
    <location>
        <begin position="25"/>
        <end position="323"/>
    </location>
</feature>
<dbReference type="SUPFAM" id="SSF55383">
    <property type="entry name" value="Copper amine oxidase, domain N"/>
    <property type="match status" value="2"/>
</dbReference>
<feature type="signal peptide" evidence="1">
    <location>
        <begin position="1"/>
        <end position="24"/>
    </location>
</feature>
<evidence type="ECO:0000256" key="1">
    <source>
        <dbReference type="SAM" id="SignalP"/>
    </source>
</evidence>
<evidence type="ECO:0000259" key="2">
    <source>
        <dbReference type="Pfam" id="PF07833"/>
    </source>
</evidence>
<organism evidence="3 4">
    <name type="scientific">Pelotomaculum thermopropionicum (strain DSM 13744 / JCM 10971 / SI)</name>
    <dbReference type="NCBI Taxonomy" id="370438"/>
    <lineage>
        <taxon>Bacteria</taxon>
        <taxon>Bacillati</taxon>
        <taxon>Bacillota</taxon>
        <taxon>Clostridia</taxon>
        <taxon>Eubacteriales</taxon>
        <taxon>Desulfotomaculaceae</taxon>
        <taxon>Pelotomaculum</taxon>
    </lineage>
</organism>
<sequence length="323" mass="34937">MRKKLTILVMAALFLVGLAIPAFAGTEGSPDIYVNGKLIQSDVPAYIKNARTMVPIRFIAEAFGFKVNWAGMNAVHPVQIYPVLPGVNDQAKGVADDYGFFALKPGDTTILFIPRRTESAGRKVFTGQLSEQNAEILTSDVAPEIKDGRTFVPLRVLAEAFGCRVSWDGDTYTVTVGPPDESVLANRSPYVGPFYRQDIVLADLAVRSIDENTIKTGPVDLVAVCGVVPFVVTGGRSGTMLSDVPVAFYVDGKMAGTVEQKAVFADSGWWEADSPLMSWGASAKLPVYLAPGTHKVKTVVDPGEIFFDRDRSNNTKEITITIK</sequence>
<dbReference type="EMBL" id="AP009389">
    <property type="protein sequence ID" value="BAF60677.1"/>
    <property type="molecule type" value="Genomic_DNA"/>
</dbReference>